<evidence type="ECO:0000256" key="10">
    <source>
        <dbReference type="ARBA" id="ARBA00023310"/>
    </source>
</evidence>
<proteinExistence type="inferred from homology"/>
<evidence type="ECO:0000256" key="9">
    <source>
        <dbReference type="ARBA" id="ARBA00023136"/>
    </source>
</evidence>
<dbReference type="GeneID" id="105909177"/>
<keyword evidence="7" id="KW-1133">Transmembrane helix</keyword>
<accession>A0A6P3WA23</accession>
<dbReference type="PANTHER" id="PTHR36465">
    <property type="entry name" value="UBIQUINOL-CYTOCHROME-C REDUCTASE COMPLEX ASSEMBLY FACTOR 3"/>
    <property type="match status" value="1"/>
</dbReference>
<dbReference type="Proteomes" id="UP000515152">
    <property type="component" value="Chromosome 8"/>
</dbReference>
<name>A0A6P3WA23_CLUHA</name>
<evidence type="ECO:0000313" key="12">
    <source>
        <dbReference type="RefSeq" id="XP_012693237.1"/>
    </source>
</evidence>
<evidence type="ECO:0000256" key="4">
    <source>
        <dbReference type="ARBA" id="ARBA00016475"/>
    </source>
</evidence>
<comment type="similarity">
    <text evidence="3">Belongs to the UQCC3 family.</text>
</comment>
<protein>
    <recommendedName>
        <fullName evidence="4">Ubiquinol-cytochrome-c reductase complex assembly factor 3</fullName>
    </recommendedName>
</protein>
<keyword evidence="10" id="KW-0066">ATP synthesis</keyword>
<keyword evidence="9" id="KW-0472">Membrane</keyword>
<keyword evidence="8" id="KW-0496">Mitochondrion</keyword>
<keyword evidence="6" id="KW-0999">Mitochondrion inner membrane</keyword>
<keyword evidence="11" id="KW-1185">Reference proteome</keyword>
<keyword evidence="5" id="KW-0812">Transmembrane</keyword>
<dbReference type="OrthoDB" id="9884264at2759"/>
<dbReference type="InterPro" id="IPR027896">
    <property type="entry name" value="UQCC3"/>
</dbReference>
<evidence type="ECO:0000256" key="1">
    <source>
        <dbReference type="ARBA" id="ARBA00002879"/>
    </source>
</evidence>
<comment type="subcellular location">
    <subcellularLocation>
        <location evidence="2">Mitochondrion inner membrane</location>
        <topology evidence="2">Single-pass membrane protein</topology>
    </subcellularLocation>
</comment>
<evidence type="ECO:0000256" key="2">
    <source>
        <dbReference type="ARBA" id="ARBA00004434"/>
    </source>
</evidence>
<dbReference type="GO" id="GO:0034551">
    <property type="term" value="P:mitochondrial respiratory chain complex III assembly"/>
    <property type="evidence" value="ECO:0007669"/>
    <property type="project" value="InterPro"/>
</dbReference>
<evidence type="ECO:0000256" key="5">
    <source>
        <dbReference type="ARBA" id="ARBA00022692"/>
    </source>
</evidence>
<evidence type="ECO:0000256" key="7">
    <source>
        <dbReference type="ARBA" id="ARBA00022989"/>
    </source>
</evidence>
<gene>
    <name evidence="12" type="primary">LOC105909177</name>
</gene>
<evidence type="ECO:0000313" key="11">
    <source>
        <dbReference type="Proteomes" id="UP000515152"/>
    </source>
</evidence>
<dbReference type="Pfam" id="PF15141">
    <property type="entry name" value="UQCC3"/>
    <property type="match status" value="1"/>
</dbReference>
<dbReference type="AlphaFoldDB" id="A0A6P3WA23"/>
<comment type="function">
    <text evidence="1">Required for the assembly of the ubiquinol-cytochrome c reductase complex (mitochondrial respiratory chain complex III or cytochrome b-c1 complex), mediating cytochrome b recruitment and probably stabilization within the complex. Thereby, plays an important role in ATP production by mitochondria. Cardiolipin-binding protein, it may also control the cardiolipin composition of mitochondria membranes and their morphology.</text>
</comment>
<evidence type="ECO:0000256" key="3">
    <source>
        <dbReference type="ARBA" id="ARBA00006970"/>
    </source>
</evidence>
<organism evidence="11 12">
    <name type="scientific">Clupea harengus</name>
    <name type="common">Atlantic herring</name>
    <dbReference type="NCBI Taxonomy" id="7950"/>
    <lineage>
        <taxon>Eukaryota</taxon>
        <taxon>Metazoa</taxon>
        <taxon>Chordata</taxon>
        <taxon>Craniata</taxon>
        <taxon>Vertebrata</taxon>
        <taxon>Euteleostomi</taxon>
        <taxon>Actinopterygii</taxon>
        <taxon>Neopterygii</taxon>
        <taxon>Teleostei</taxon>
        <taxon>Clupei</taxon>
        <taxon>Clupeiformes</taxon>
        <taxon>Clupeoidei</taxon>
        <taxon>Clupeidae</taxon>
        <taxon>Clupea</taxon>
    </lineage>
</organism>
<reference evidence="12" key="1">
    <citation type="submission" date="2025-08" db="UniProtKB">
        <authorList>
            <consortium name="RefSeq"/>
        </authorList>
    </citation>
    <scope>IDENTIFICATION</scope>
</reference>
<dbReference type="GO" id="GO:0005743">
    <property type="term" value="C:mitochondrial inner membrane"/>
    <property type="evidence" value="ECO:0007669"/>
    <property type="project" value="UniProtKB-SubCell"/>
</dbReference>
<dbReference type="PANTHER" id="PTHR36465:SF1">
    <property type="entry name" value="UBIQUINOL-CYTOCHROME-C REDUCTASE COMPLEX ASSEMBLY FACTOR 3"/>
    <property type="match status" value="1"/>
</dbReference>
<dbReference type="GO" id="GO:0006754">
    <property type="term" value="P:ATP biosynthetic process"/>
    <property type="evidence" value="ECO:0007669"/>
    <property type="project" value="UniProtKB-KW"/>
</dbReference>
<dbReference type="KEGG" id="char:105909177"/>
<evidence type="ECO:0000256" key="8">
    <source>
        <dbReference type="ARBA" id="ARBA00023128"/>
    </source>
</evidence>
<evidence type="ECO:0000256" key="6">
    <source>
        <dbReference type="ARBA" id="ARBA00022792"/>
    </source>
</evidence>
<sequence length="82" mass="9075">MSGMRLMLTTSAFVGTCGIGYAMWSVISPSDERKREILKNLPESNPVRMDETRKRSALMLQVLKDAAETNDNIARGFGPPKS</sequence>
<dbReference type="RefSeq" id="XP_012693237.1">
    <property type="nucleotide sequence ID" value="XM_012837783.2"/>
</dbReference>